<dbReference type="Gene3D" id="1.10.12.70">
    <property type="match status" value="1"/>
</dbReference>
<keyword evidence="9 18" id="KW-0808">Transferase</keyword>
<protein>
    <recommendedName>
        <fullName evidence="4">non-specific serine/threonine protein kinase</fullName>
        <ecNumber evidence="4">2.7.11.1</ecNumber>
    </recommendedName>
</protein>
<proteinExistence type="inferred from homology"/>
<dbReference type="Gene3D" id="1.10.510.10">
    <property type="entry name" value="Transferase(Phosphotransferase) domain 1"/>
    <property type="match status" value="1"/>
</dbReference>
<dbReference type="PROSITE" id="PS50011">
    <property type="entry name" value="PROTEIN_KINASE_DOM"/>
    <property type="match status" value="1"/>
</dbReference>
<evidence type="ECO:0000256" key="4">
    <source>
        <dbReference type="ARBA" id="ARBA00012513"/>
    </source>
</evidence>
<evidence type="ECO:0000256" key="5">
    <source>
        <dbReference type="ARBA" id="ARBA00022490"/>
    </source>
</evidence>
<organism evidence="18 19">
    <name type="scientific">Labeo rohita</name>
    <name type="common">Indian major carp</name>
    <name type="synonym">Cyprinus rohita</name>
    <dbReference type="NCBI Taxonomy" id="84645"/>
    <lineage>
        <taxon>Eukaryota</taxon>
        <taxon>Metazoa</taxon>
        <taxon>Chordata</taxon>
        <taxon>Craniata</taxon>
        <taxon>Vertebrata</taxon>
        <taxon>Euteleostomi</taxon>
        <taxon>Actinopterygii</taxon>
        <taxon>Neopterygii</taxon>
        <taxon>Teleostei</taxon>
        <taxon>Ostariophysi</taxon>
        <taxon>Cypriniformes</taxon>
        <taxon>Cyprinidae</taxon>
        <taxon>Labeoninae</taxon>
        <taxon>Labeonini</taxon>
        <taxon>Labeo</taxon>
    </lineage>
</organism>
<dbReference type="InterPro" id="IPR050629">
    <property type="entry name" value="STE20/SPS1-PAK"/>
</dbReference>
<keyword evidence="9 18" id="KW-0418">Kinase</keyword>
<accession>A0ABQ8MCT3</accession>
<dbReference type="Pfam" id="PF20929">
    <property type="entry name" value="PDCD10_N"/>
    <property type="match status" value="1"/>
</dbReference>
<evidence type="ECO:0000256" key="13">
    <source>
        <dbReference type="ARBA" id="ARBA00048679"/>
    </source>
</evidence>
<dbReference type="InterPro" id="IPR048288">
    <property type="entry name" value="PDCD10_N"/>
</dbReference>
<evidence type="ECO:0000256" key="1">
    <source>
        <dbReference type="ARBA" id="ARBA00001946"/>
    </source>
</evidence>
<dbReference type="EC" id="2.7.11.1" evidence="4"/>
<keyword evidence="19" id="KW-1185">Reference proteome</keyword>
<dbReference type="InterPro" id="IPR000719">
    <property type="entry name" value="Prot_kinase_dom"/>
</dbReference>
<evidence type="ECO:0000313" key="19">
    <source>
        <dbReference type="Proteomes" id="UP000830375"/>
    </source>
</evidence>
<gene>
    <name evidence="18" type="ORF">H4Q32_007943</name>
</gene>
<evidence type="ECO:0000256" key="15">
    <source>
        <dbReference type="SAM" id="Coils"/>
    </source>
</evidence>
<dbReference type="InterPro" id="IPR017441">
    <property type="entry name" value="Protein_kinase_ATP_BS"/>
</dbReference>
<evidence type="ECO:0000256" key="16">
    <source>
        <dbReference type="SAM" id="MobiDB-lite"/>
    </source>
</evidence>
<feature type="compositionally biased region" description="Polar residues" evidence="16">
    <location>
        <begin position="251"/>
        <end position="269"/>
    </location>
</feature>
<sequence length="326" mass="36460">MDTKESKNLKFDPEKLFTKLERIGKGSFGEVFKGIDNRTQQVVAIKIIDLEEAEDEVEDIQQEITVLSQCESPFITKYYGSYLKDTKLWIIMEYLGGGSALDLLGPGALDEFHIATILREILKAANVLLSEQGDVKLADFGVAGQLTDTQIKRNTFVGTPFWMAPEVIKQSEYDSKRPTAKELLKHRFIIRYAKKPSFLMDLIDKYKIWKEKQACDYSSSDSESDDGEASGNSADDDWIFGTVIGNKPTEKQNGVQDSAKTPPSKSKESSIITPLFAELKQKEGVKPAVLEELKKAMLLAEEICPGITDSMVTGVVQKLKRFSSKH</sequence>
<dbReference type="Pfam" id="PF00069">
    <property type="entry name" value="Pkinase"/>
    <property type="match status" value="1"/>
</dbReference>
<feature type="binding site" evidence="14">
    <location>
        <position position="46"/>
    </location>
    <ligand>
        <name>ATP</name>
        <dbReference type="ChEBI" id="CHEBI:30616"/>
    </ligand>
</feature>
<evidence type="ECO:0000256" key="7">
    <source>
        <dbReference type="ARBA" id="ARBA00022723"/>
    </source>
</evidence>
<dbReference type="Gene3D" id="3.30.200.20">
    <property type="entry name" value="Phosphorylase Kinase, domain 1"/>
    <property type="match status" value="1"/>
</dbReference>
<feature type="region of interest" description="Disordered" evidence="16">
    <location>
        <begin position="217"/>
        <end position="269"/>
    </location>
</feature>
<dbReference type="InterPro" id="IPR011009">
    <property type="entry name" value="Kinase-like_dom_sf"/>
</dbReference>
<evidence type="ECO:0000256" key="14">
    <source>
        <dbReference type="PROSITE-ProRule" id="PRU10141"/>
    </source>
</evidence>
<dbReference type="PANTHER" id="PTHR48012:SF22">
    <property type="entry name" value="SERINE_THREONINE-PROTEIN KINASE 24"/>
    <property type="match status" value="1"/>
</dbReference>
<dbReference type="PROSITE" id="PS00107">
    <property type="entry name" value="PROTEIN_KINASE_ATP"/>
    <property type="match status" value="1"/>
</dbReference>
<keyword evidence="8 14" id="KW-0547">Nucleotide-binding</keyword>
<dbReference type="EMBL" id="JACTAM010000009">
    <property type="protein sequence ID" value="KAI2660391.1"/>
    <property type="molecule type" value="Genomic_DNA"/>
</dbReference>
<evidence type="ECO:0000256" key="9">
    <source>
        <dbReference type="ARBA" id="ARBA00022777"/>
    </source>
</evidence>
<evidence type="ECO:0000259" key="17">
    <source>
        <dbReference type="PROSITE" id="PS50011"/>
    </source>
</evidence>
<comment type="caution">
    <text evidence="18">The sequence shown here is derived from an EMBL/GenBank/DDBJ whole genome shotgun (WGS) entry which is preliminary data.</text>
</comment>
<keyword evidence="5" id="KW-0963">Cytoplasm</keyword>
<dbReference type="Proteomes" id="UP000830375">
    <property type="component" value="Unassembled WGS sequence"/>
</dbReference>
<evidence type="ECO:0000256" key="11">
    <source>
        <dbReference type="ARBA" id="ARBA00022842"/>
    </source>
</evidence>
<feature type="coiled-coil region" evidence="15">
    <location>
        <begin position="43"/>
        <end position="70"/>
    </location>
</feature>
<comment type="similarity">
    <text evidence="3">Belongs to the protein kinase superfamily. STE Ser/Thr protein kinase family. STE20 subfamily.</text>
</comment>
<comment type="cofactor">
    <cofactor evidence="1">
        <name>Mg(2+)</name>
        <dbReference type="ChEBI" id="CHEBI:18420"/>
    </cofactor>
</comment>
<comment type="catalytic activity">
    <reaction evidence="12">
        <text>L-threonyl-[protein] + ATP = O-phospho-L-threonyl-[protein] + ADP + H(+)</text>
        <dbReference type="Rhea" id="RHEA:46608"/>
        <dbReference type="Rhea" id="RHEA-COMP:11060"/>
        <dbReference type="Rhea" id="RHEA-COMP:11605"/>
        <dbReference type="ChEBI" id="CHEBI:15378"/>
        <dbReference type="ChEBI" id="CHEBI:30013"/>
        <dbReference type="ChEBI" id="CHEBI:30616"/>
        <dbReference type="ChEBI" id="CHEBI:61977"/>
        <dbReference type="ChEBI" id="CHEBI:456216"/>
        <dbReference type="EC" id="2.7.11.1"/>
    </reaction>
</comment>
<evidence type="ECO:0000256" key="3">
    <source>
        <dbReference type="ARBA" id="ARBA00008874"/>
    </source>
</evidence>
<feature type="compositionally biased region" description="Acidic residues" evidence="16">
    <location>
        <begin position="222"/>
        <end position="238"/>
    </location>
</feature>
<dbReference type="PANTHER" id="PTHR48012">
    <property type="entry name" value="STERILE20-LIKE KINASE, ISOFORM B-RELATED"/>
    <property type="match status" value="1"/>
</dbReference>
<comment type="subcellular location">
    <subcellularLocation>
        <location evidence="2">Cytoplasm</location>
    </subcellularLocation>
</comment>
<evidence type="ECO:0000256" key="10">
    <source>
        <dbReference type="ARBA" id="ARBA00022840"/>
    </source>
</evidence>
<keyword evidence="11" id="KW-0460">Magnesium</keyword>
<reference evidence="18 19" key="1">
    <citation type="submission" date="2022-01" db="EMBL/GenBank/DDBJ databases">
        <title>A high-quality chromosome-level genome assembly of rohu carp, Labeo rohita.</title>
        <authorList>
            <person name="Arick M.A. II"/>
            <person name="Hsu C.-Y."/>
            <person name="Magbanua Z."/>
            <person name="Pechanova O."/>
            <person name="Grover C."/>
            <person name="Miller E."/>
            <person name="Thrash A."/>
            <person name="Ezzel L."/>
            <person name="Alam S."/>
            <person name="Benzie J."/>
            <person name="Hamilton M."/>
            <person name="Karsi A."/>
            <person name="Lawrence M.L."/>
            <person name="Peterson D.G."/>
        </authorList>
    </citation>
    <scope>NUCLEOTIDE SEQUENCE [LARGE SCALE GENOMIC DNA]</scope>
    <source>
        <strain evidence="19">BAU-BD-2019</strain>
        <tissue evidence="18">Blood</tissue>
    </source>
</reference>
<evidence type="ECO:0000256" key="12">
    <source>
        <dbReference type="ARBA" id="ARBA00047899"/>
    </source>
</evidence>
<evidence type="ECO:0000313" key="18">
    <source>
        <dbReference type="EMBL" id="KAI2660391.1"/>
    </source>
</evidence>
<name>A0ABQ8MCT3_LABRO</name>
<evidence type="ECO:0000256" key="2">
    <source>
        <dbReference type="ARBA" id="ARBA00004496"/>
    </source>
</evidence>
<evidence type="ECO:0000256" key="6">
    <source>
        <dbReference type="ARBA" id="ARBA00022527"/>
    </source>
</evidence>
<keyword evidence="6" id="KW-0723">Serine/threonine-protein kinase</keyword>
<comment type="catalytic activity">
    <reaction evidence="13">
        <text>L-seryl-[protein] + ATP = O-phospho-L-seryl-[protein] + ADP + H(+)</text>
        <dbReference type="Rhea" id="RHEA:17989"/>
        <dbReference type="Rhea" id="RHEA-COMP:9863"/>
        <dbReference type="Rhea" id="RHEA-COMP:11604"/>
        <dbReference type="ChEBI" id="CHEBI:15378"/>
        <dbReference type="ChEBI" id="CHEBI:29999"/>
        <dbReference type="ChEBI" id="CHEBI:30616"/>
        <dbReference type="ChEBI" id="CHEBI:83421"/>
        <dbReference type="ChEBI" id="CHEBI:456216"/>
        <dbReference type="EC" id="2.7.11.1"/>
    </reaction>
</comment>
<dbReference type="GO" id="GO:0016301">
    <property type="term" value="F:kinase activity"/>
    <property type="evidence" value="ECO:0007669"/>
    <property type="project" value="UniProtKB-KW"/>
</dbReference>
<dbReference type="SUPFAM" id="SSF56112">
    <property type="entry name" value="Protein kinase-like (PK-like)"/>
    <property type="match status" value="1"/>
</dbReference>
<keyword evidence="15" id="KW-0175">Coiled coil</keyword>
<feature type="domain" description="Protein kinase" evidence="17">
    <location>
        <begin position="17"/>
        <end position="326"/>
    </location>
</feature>
<dbReference type="InterPro" id="IPR046409">
    <property type="entry name" value="PDC10_dimerisation_sf"/>
</dbReference>
<evidence type="ECO:0000256" key="8">
    <source>
        <dbReference type="ARBA" id="ARBA00022741"/>
    </source>
</evidence>
<keyword evidence="10 14" id="KW-0067">ATP-binding</keyword>
<keyword evidence="7" id="KW-0479">Metal-binding</keyword>